<evidence type="ECO:0000313" key="1">
    <source>
        <dbReference type="EMBL" id="PRI12043.1"/>
    </source>
</evidence>
<proteinExistence type="predicted"/>
<sequence>MIVVAMMHVYPAVYVDCARYIGTPTAEPSLGCPTGLLLIPRASALCSAGVVLGRFIDRVGPRWIALAAVARRGP</sequence>
<dbReference type="Proteomes" id="UP000238650">
    <property type="component" value="Unassembled WGS sequence"/>
</dbReference>
<evidence type="ECO:0000313" key="2">
    <source>
        <dbReference type="Proteomes" id="UP000238650"/>
    </source>
</evidence>
<keyword evidence="2" id="KW-1185">Reference proteome</keyword>
<dbReference type="AlphaFoldDB" id="A0A2S9QR24"/>
<reference evidence="1 2" key="1">
    <citation type="journal article" date="2017" name="New Microbes New Infect">
        <title>Genome sequence of 'Leucobacter massiliensis' sp. nov. isolated from human pharynx after travel to the 2014 Hajj.</title>
        <authorList>
            <person name="Leangapichart T."/>
            <person name="Gautret P."/>
            <person name="Nguyen T.T."/>
            <person name="Armstrong N."/>
            <person name="Rolain J.M."/>
        </authorList>
    </citation>
    <scope>NUCLEOTIDE SEQUENCE [LARGE SCALE GENOMIC DNA]</scope>
    <source>
        <strain evidence="1 2">122RC15</strain>
    </source>
</reference>
<gene>
    <name evidence="1" type="ORF">B4915_02970</name>
</gene>
<accession>A0A2S9QR24</accession>
<name>A0A2S9QR24_9MICO</name>
<organism evidence="1 2">
    <name type="scientific">Leucobacter massiliensis</name>
    <dbReference type="NCBI Taxonomy" id="1686285"/>
    <lineage>
        <taxon>Bacteria</taxon>
        <taxon>Bacillati</taxon>
        <taxon>Actinomycetota</taxon>
        <taxon>Actinomycetes</taxon>
        <taxon>Micrococcales</taxon>
        <taxon>Microbacteriaceae</taxon>
        <taxon>Leucobacter</taxon>
    </lineage>
</organism>
<protein>
    <submittedName>
        <fullName evidence="1">Uncharacterized protein</fullName>
    </submittedName>
</protein>
<dbReference type="EMBL" id="MWZD01000013">
    <property type="protein sequence ID" value="PRI12043.1"/>
    <property type="molecule type" value="Genomic_DNA"/>
</dbReference>
<comment type="caution">
    <text evidence="1">The sequence shown here is derived from an EMBL/GenBank/DDBJ whole genome shotgun (WGS) entry which is preliminary data.</text>
</comment>